<gene>
    <name evidence="3" type="ORF">SAMN06265795_11746</name>
</gene>
<dbReference type="OrthoDB" id="9796567at2"/>
<feature type="compositionally biased region" description="Low complexity" evidence="1">
    <location>
        <begin position="43"/>
        <end position="67"/>
    </location>
</feature>
<evidence type="ECO:0000256" key="1">
    <source>
        <dbReference type="SAM" id="MobiDB-lite"/>
    </source>
</evidence>
<evidence type="ECO:0000313" key="4">
    <source>
        <dbReference type="Proteomes" id="UP000198284"/>
    </source>
</evidence>
<feature type="signal peptide" evidence="2">
    <location>
        <begin position="1"/>
        <end position="32"/>
    </location>
</feature>
<dbReference type="Pfam" id="PF11304">
    <property type="entry name" value="DUF3106"/>
    <property type="match status" value="1"/>
</dbReference>
<keyword evidence="2" id="KW-0732">Signal</keyword>
<dbReference type="Proteomes" id="UP000198284">
    <property type="component" value="Unassembled WGS sequence"/>
</dbReference>
<proteinExistence type="predicted"/>
<evidence type="ECO:0000256" key="2">
    <source>
        <dbReference type="SAM" id="SignalP"/>
    </source>
</evidence>
<evidence type="ECO:0000313" key="3">
    <source>
        <dbReference type="EMBL" id="SNT21000.1"/>
    </source>
</evidence>
<accession>A0A239KSH9</accession>
<reference evidence="3 4" key="1">
    <citation type="submission" date="2017-06" db="EMBL/GenBank/DDBJ databases">
        <authorList>
            <person name="Kim H.J."/>
            <person name="Triplett B.A."/>
        </authorList>
    </citation>
    <scope>NUCLEOTIDE SEQUENCE [LARGE SCALE GENOMIC DNA]</scope>
    <source>
        <strain evidence="3 4">U15</strain>
    </source>
</reference>
<dbReference type="AlphaFoldDB" id="A0A239KSH9"/>
<sequence length="232" mass="25035">MAKPANPKFTPLAKTGAAVGFLSVVASLTFAAAEGSLVEAPKAHAASPSATPIAPVSTSPAAPATKPQVIPANVSRPAWQELSPAQQTALAPLATEWDRMDANRKAKWLKISKKYASMTPDEQQRLQERMREWVKLTPEQRRVARESFAMAKQLKPDQKSEKWQEYQQLPEEQKKKLAADAAMQKKVATLPPPSQAKPSAVSPIKATPRPVIEQSANPQVVPAIAPVPASSK</sequence>
<protein>
    <recommendedName>
        <fullName evidence="5">DUF3106 domain-containing protein</fullName>
    </recommendedName>
</protein>
<name>A0A239KSH9_9BURK</name>
<feature type="compositionally biased region" description="Low complexity" evidence="1">
    <location>
        <begin position="220"/>
        <end position="232"/>
    </location>
</feature>
<keyword evidence="4" id="KW-1185">Reference proteome</keyword>
<feature type="region of interest" description="Disordered" evidence="1">
    <location>
        <begin position="151"/>
        <end position="232"/>
    </location>
</feature>
<feature type="chain" id="PRO_5013326060" description="DUF3106 domain-containing protein" evidence="2">
    <location>
        <begin position="33"/>
        <end position="232"/>
    </location>
</feature>
<organism evidence="3 4">
    <name type="scientific">Noviherbaspirillum humi</name>
    <dbReference type="NCBI Taxonomy" id="1688639"/>
    <lineage>
        <taxon>Bacteria</taxon>
        <taxon>Pseudomonadati</taxon>
        <taxon>Pseudomonadota</taxon>
        <taxon>Betaproteobacteria</taxon>
        <taxon>Burkholderiales</taxon>
        <taxon>Oxalobacteraceae</taxon>
        <taxon>Noviherbaspirillum</taxon>
    </lineage>
</organism>
<dbReference type="EMBL" id="FZOT01000017">
    <property type="protein sequence ID" value="SNT21000.1"/>
    <property type="molecule type" value="Genomic_DNA"/>
</dbReference>
<feature type="region of interest" description="Disordered" evidence="1">
    <location>
        <begin position="39"/>
        <end position="69"/>
    </location>
</feature>
<evidence type="ECO:0008006" key="5">
    <source>
        <dbReference type="Google" id="ProtNLM"/>
    </source>
</evidence>
<dbReference type="InterPro" id="IPR021455">
    <property type="entry name" value="DUF3106"/>
</dbReference>
<dbReference type="RefSeq" id="WP_089401042.1">
    <property type="nucleotide sequence ID" value="NZ_FZOT01000017.1"/>
</dbReference>
<feature type="compositionally biased region" description="Basic and acidic residues" evidence="1">
    <location>
        <begin position="154"/>
        <end position="164"/>
    </location>
</feature>